<feature type="domain" description="AB hydrolase-1" evidence="11">
    <location>
        <begin position="31"/>
        <end position="146"/>
    </location>
</feature>
<dbReference type="GO" id="GO:0004177">
    <property type="term" value="F:aminopeptidase activity"/>
    <property type="evidence" value="ECO:0007669"/>
    <property type="project" value="UniProtKB-KW"/>
</dbReference>
<proteinExistence type="inferred from homology"/>
<dbReference type="InterPro" id="IPR000073">
    <property type="entry name" value="AB_hydrolase_1"/>
</dbReference>
<gene>
    <name evidence="12" type="ORF">CJF39_06290</name>
</gene>
<evidence type="ECO:0000256" key="10">
    <source>
        <dbReference type="ARBA" id="ARBA00029605"/>
    </source>
</evidence>
<evidence type="ECO:0000256" key="4">
    <source>
        <dbReference type="ARBA" id="ARBA00012568"/>
    </source>
</evidence>
<dbReference type="Proteomes" id="UP000215788">
    <property type="component" value="Unassembled WGS sequence"/>
</dbReference>
<comment type="subcellular location">
    <subcellularLocation>
        <location evidence="2">Cytoplasm</location>
    </subcellularLocation>
</comment>
<comment type="similarity">
    <text evidence="3">Belongs to the peptidase S33 family.</text>
</comment>
<dbReference type="PANTHER" id="PTHR43722:SF1">
    <property type="entry name" value="PROLINE IMINOPEPTIDASE"/>
    <property type="match status" value="1"/>
</dbReference>
<evidence type="ECO:0000259" key="11">
    <source>
        <dbReference type="Pfam" id="PF00561"/>
    </source>
</evidence>
<dbReference type="EMBL" id="NQKI01000006">
    <property type="protein sequence ID" value="OZY60488.1"/>
    <property type="molecule type" value="Genomic_DNA"/>
</dbReference>
<dbReference type="InterPro" id="IPR002410">
    <property type="entry name" value="Peptidase_S33"/>
</dbReference>
<dbReference type="InterPro" id="IPR005944">
    <property type="entry name" value="Pro_iminopeptidase"/>
</dbReference>
<protein>
    <recommendedName>
        <fullName evidence="5">Proline iminopeptidase</fullName>
        <ecNumber evidence="4">3.4.11.5</ecNumber>
    </recommendedName>
    <alternativeName>
        <fullName evidence="10">Prolyl aminopeptidase</fullName>
    </alternativeName>
</protein>
<dbReference type="SUPFAM" id="SSF53474">
    <property type="entry name" value="alpha/beta-Hydrolases"/>
    <property type="match status" value="1"/>
</dbReference>
<evidence type="ECO:0000256" key="9">
    <source>
        <dbReference type="ARBA" id="ARBA00022801"/>
    </source>
</evidence>
<reference evidence="12 13" key="1">
    <citation type="submission" date="2017-08" db="EMBL/GenBank/DDBJ databases">
        <title>Genomic and metabolic characterisation of spoilage-associated Pseudomonas species.</title>
        <authorList>
            <person name="Stanborough T."/>
            <person name="Fegan N."/>
            <person name="Powell S.M."/>
            <person name="Singh T."/>
            <person name="Tamplin M.L."/>
            <person name="Chandry P.S."/>
        </authorList>
    </citation>
    <scope>NUCLEOTIDE SEQUENCE [LARGE SCALE GENOMIC DNA]</scope>
    <source>
        <strain evidence="12 13">L1802</strain>
    </source>
</reference>
<dbReference type="Gene3D" id="3.40.50.1820">
    <property type="entry name" value="alpha/beta hydrolase"/>
    <property type="match status" value="1"/>
</dbReference>
<dbReference type="RefSeq" id="WP_094992626.1">
    <property type="nucleotide sequence ID" value="NZ_NQKI01000006.1"/>
</dbReference>
<dbReference type="EC" id="3.4.11.5" evidence="4"/>
<evidence type="ECO:0000313" key="12">
    <source>
        <dbReference type="EMBL" id="OZY60488.1"/>
    </source>
</evidence>
<evidence type="ECO:0000256" key="1">
    <source>
        <dbReference type="ARBA" id="ARBA00001585"/>
    </source>
</evidence>
<evidence type="ECO:0000256" key="5">
    <source>
        <dbReference type="ARBA" id="ARBA00021843"/>
    </source>
</evidence>
<comment type="catalytic activity">
    <reaction evidence="1">
        <text>Release of N-terminal proline from a peptide.</text>
        <dbReference type="EC" id="3.4.11.5"/>
    </reaction>
</comment>
<name>A0A266ND86_9PSED</name>
<keyword evidence="8" id="KW-0645">Protease</keyword>
<comment type="caution">
    <text evidence="12">The sequence shown here is derived from an EMBL/GenBank/DDBJ whole genome shotgun (WGS) entry which is preliminary data.</text>
</comment>
<evidence type="ECO:0000256" key="8">
    <source>
        <dbReference type="ARBA" id="ARBA00022670"/>
    </source>
</evidence>
<keyword evidence="7" id="KW-0963">Cytoplasm</keyword>
<evidence type="ECO:0000256" key="3">
    <source>
        <dbReference type="ARBA" id="ARBA00010088"/>
    </source>
</evidence>
<dbReference type="Pfam" id="PF00561">
    <property type="entry name" value="Abhydrolase_1"/>
    <property type="match status" value="1"/>
</dbReference>
<dbReference type="GO" id="GO:0006508">
    <property type="term" value="P:proteolysis"/>
    <property type="evidence" value="ECO:0007669"/>
    <property type="project" value="UniProtKB-KW"/>
</dbReference>
<keyword evidence="6" id="KW-0031">Aminopeptidase</keyword>
<dbReference type="InterPro" id="IPR029058">
    <property type="entry name" value="AB_hydrolase_fold"/>
</dbReference>
<keyword evidence="9" id="KW-0378">Hydrolase</keyword>
<evidence type="ECO:0000313" key="13">
    <source>
        <dbReference type="Proteomes" id="UP000215788"/>
    </source>
</evidence>
<dbReference type="OrthoDB" id="9773293at2"/>
<sequence>MQTLHQSSGYYSTTDGHQLYWERHGNLGGEPVFFIHGGPGGSCNEKHLLFFDLKHVDVVLFDQRGCGRSTPQGRLTDNNTDALVQDIDALRHYFGFERLSVLGVSWGSWLALKYQHRFKHRVNRCVAASVFAPEEKVFSAYERILEQTLERLPDVGVTLNQTYKALCTDSHEARRAAALNWSKAHLAGIMTDEQLDDFVDSSAIASIRLELHYHLNHYFFTPEDLNLRIGPNTTLIQGIDDPCGLLSMRWLQERSSGPSLLVKAGHNALEPTLLSHIRQTLAP</sequence>
<accession>A0A266ND86</accession>
<evidence type="ECO:0000256" key="6">
    <source>
        <dbReference type="ARBA" id="ARBA00022438"/>
    </source>
</evidence>
<evidence type="ECO:0000256" key="7">
    <source>
        <dbReference type="ARBA" id="ARBA00022490"/>
    </source>
</evidence>
<dbReference type="GO" id="GO:0005737">
    <property type="term" value="C:cytoplasm"/>
    <property type="evidence" value="ECO:0007669"/>
    <property type="project" value="UniProtKB-SubCell"/>
</dbReference>
<evidence type="ECO:0000256" key="2">
    <source>
        <dbReference type="ARBA" id="ARBA00004496"/>
    </source>
</evidence>
<dbReference type="PANTHER" id="PTHR43722">
    <property type="entry name" value="PROLINE IMINOPEPTIDASE"/>
    <property type="match status" value="1"/>
</dbReference>
<dbReference type="PRINTS" id="PR00793">
    <property type="entry name" value="PROAMNOPTASE"/>
</dbReference>
<dbReference type="AlphaFoldDB" id="A0A266ND86"/>
<organism evidence="12 13">
    <name type="scientific">Pseudomonas lundensis</name>
    <dbReference type="NCBI Taxonomy" id="86185"/>
    <lineage>
        <taxon>Bacteria</taxon>
        <taxon>Pseudomonadati</taxon>
        <taxon>Pseudomonadota</taxon>
        <taxon>Gammaproteobacteria</taxon>
        <taxon>Pseudomonadales</taxon>
        <taxon>Pseudomonadaceae</taxon>
        <taxon>Pseudomonas</taxon>
    </lineage>
</organism>